<feature type="signal peptide" evidence="1">
    <location>
        <begin position="1"/>
        <end position="21"/>
    </location>
</feature>
<proteinExistence type="predicted"/>
<feature type="chain" id="PRO_5025356113" evidence="1">
    <location>
        <begin position="22"/>
        <end position="78"/>
    </location>
</feature>
<accession>A0A6B0TVJ0</accession>
<evidence type="ECO:0000313" key="2">
    <source>
        <dbReference type="EMBL" id="MXU83992.1"/>
    </source>
</evidence>
<dbReference type="EMBL" id="GIFC01001909">
    <property type="protein sequence ID" value="MXU83992.1"/>
    <property type="molecule type" value="Transcribed_RNA"/>
</dbReference>
<protein>
    <submittedName>
        <fullName evidence="2">Putative secreted protein</fullName>
    </submittedName>
</protein>
<sequence length="78" mass="8678">MLQNLLTATRVTVTLIFFCQAKYFTVEKNPNIGEEIEEWRSLAATPETNAVRQTNPLTALISAFAAVENDGVGLLKYM</sequence>
<keyword evidence="1" id="KW-0732">Signal</keyword>
<reference evidence="2" key="1">
    <citation type="submission" date="2019-12" db="EMBL/GenBank/DDBJ databases">
        <title>An insight into the sialome of adult female Ixodes ricinus ticks feeding for 6 days.</title>
        <authorList>
            <person name="Perner J."/>
            <person name="Ribeiro J.M.C."/>
        </authorList>
    </citation>
    <scope>NUCLEOTIDE SEQUENCE</scope>
    <source>
        <strain evidence="2">Semi-engorged</strain>
        <tissue evidence="2">Salivary glands</tissue>
    </source>
</reference>
<name>A0A6B0TVJ0_IXORI</name>
<organism evidence="2">
    <name type="scientific">Ixodes ricinus</name>
    <name type="common">Common tick</name>
    <name type="synonym">Acarus ricinus</name>
    <dbReference type="NCBI Taxonomy" id="34613"/>
    <lineage>
        <taxon>Eukaryota</taxon>
        <taxon>Metazoa</taxon>
        <taxon>Ecdysozoa</taxon>
        <taxon>Arthropoda</taxon>
        <taxon>Chelicerata</taxon>
        <taxon>Arachnida</taxon>
        <taxon>Acari</taxon>
        <taxon>Parasitiformes</taxon>
        <taxon>Ixodida</taxon>
        <taxon>Ixodoidea</taxon>
        <taxon>Ixodidae</taxon>
        <taxon>Ixodinae</taxon>
        <taxon>Ixodes</taxon>
    </lineage>
</organism>
<dbReference type="AlphaFoldDB" id="A0A6B0TVJ0"/>
<evidence type="ECO:0000256" key="1">
    <source>
        <dbReference type="SAM" id="SignalP"/>
    </source>
</evidence>